<accession>A0ABR0B3H7</accession>
<keyword evidence="2" id="KW-1185">Reference proteome</keyword>
<reference evidence="1 2" key="1">
    <citation type="journal article" date="2023" name="Nucleic Acids Res.">
        <title>The hologenome of Daphnia magna reveals possible DNA methylation and microbiome-mediated evolution of the host genome.</title>
        <authorList>
            <person name="Chaturvedi A."/>
            <person name="Li X."/>
            <person name="Dhandapani V."/>
            <person name="Marshall H."/>
            <person name="Kissane S."/>
            <person name="Cuenca-Cambronero M."/>
            <person name="Asole G."/>
            <person name="Calvet F."/>
            <person name="Ruiz-Romero M."/>
            <person name="Marangio P."/>
            <person name="Guigo R."/>
            <person name="Rago D."/>
            <person name="Mirbahai L."/>
            <person name="Eastwood N."/>
            <person name="Colbourne J.K."/>
            <person name="Zhou J."/>
            <person name="Mallon E."/>
            <person name="Orsini L."/>
        </authorList>
    </citation>
    <scope>NUCLEOTIDE SEQUENCE [LARGE SCALE GENOMIC DNA]</scope>
    <source>
        <strain evidence="1">LRV0_1</strain>
    </source>
</reference>
<evidence type="ECO:0000313" key="2">
    <source>
        <dbReference type="Proteomes" id="UP001234178"/>
    </source>
</evidence>
<proteinExistence type="predicted"/>
<dbReference type="Proteomes" id="UP001234178">
    <property type="component" value="Unassembled WGS sequence"/>
</dbReference>
<protein>
    <submittedName>
        <fullName evidence="1">Uncharacterized protein</fullName>
    </submittedName>
</protein>
<name>A0ABR0B3H7_9CRUS</name>
<comment type="caution">
    <text evidence="1">The sequence shown here is derived from an EMBL/GenBank/DDBJ whole genome shotgun (WGS) entry which is preliminary data.</text>
</comment>
<gene>
    <name evidence="1" type="ORF">OUZ56_028277</name>
</gene>
<organism evidence="1 2">
    <name type="scientific">Daphnia magna</name>
    <dbReference type="NCBI Taxonomy" id="35525"/>
    <lineage>
        <taxon>Eukaryota</taxon>
        <taxon>Metazoa</taxon>
        <taxon>Ecdysozoa</taxon>
        <taxon>Arthropoda</taxon>
        <taxon>Crustacea</taxon>
        <taxon>Branchiopoda</taxon>
        <taxon>Diplostraca</taxon>
        <taxon>Cladocera</taxon>
        <taxon>Anomopoda</taxon>
        <taxon>Daphniidae</taxon>
        <taxon>Daphnia</taxon>
    </lineage>
</organism>
<dbReference type="EMBL" id="JAOYFB010000040">
    <property type="protein sequence ID" value="KAK4036210.1"/>
    <property type="molecule type" value="Genomic_DNA"/>
</dbReference>
<evidence type="ECO:0000313" key="1">
    <source>
        <dbReference type="EMBL" id="KAK4036210.1"/>
    </source>
</evidence>
<sequence length="95" mass="10905">MKSIVFHNFVLRALQESSGSVYFVWFILRVANQVEPQRRSDTLGVHGWTECITIFLRSHSEPFSTDNSICWSGADEVEGFHWLHQTSISIQPVPL</sequence>